<name>X0RXK7_9ZZZZ</name>
<dbReference type="EMBL" id="BARS01005447">
    <property type="protein sequence ID" value="GAF73554.1"/>
    <property type="molecule type" value="Genomic_DNA"/>
</dbReference>
<reference evidence="2" key="1">
    <citation type="journal article" date="2014" name="Front. Microbiol.">
        <title>High frequency of phylogenetically diverse reductive dehalogenase-homologous genes in deep subseafloor sedimentary metagenomes.</title>
        <authorList>
            <person name="Kawai M."/>
            <person name="Futagami T."/>
            <person name="Toyoda A."/>
            <person name="Takaki Y."/>
            <person name="Nishi S."/>
            <person name="Hori S."/>
            <person name="Arai W."/>
            <person name="Tsubouchi T."/>
            <person name="Morono Y."/>
            <person name="Uchiyama I."/>
            <person name="Ito T."/>
            <person name="Fujiyama A."/>
            <person name="Inagaki F."/>
            <person name="Takami H."/>
        </authorList>
    </citation>
    <scope>NUCLEOTIDE SEQUENCE</scope>
    <source>
        <strain evidence="2">Expedition CK06-06</strain>
    </source>
</reference>
<evidence type="ECO:0008006" key="3">
    <source>
        <dbReference type="Google" id="ProtNLM"/>
    </source>
</evidence>
<gene>
    <name evidence="2" type="ORF">S01H1_10683</name>
</gene>
<evidence type="ECO:0000313" key="2">
    <source>
        <dbReference type="EMBL" id="GAF73554.1"/>
    </source>
</evidence>
<comment type="caution">
    <text evidence="2">The sequence shown here is derived from an EMBL/GenBank/DDBJ whole genome shotgun (WGS) entry which is preliminary data.</text>
</comment>
<evidence type="ECO:0000256" key="1">
    <source>
        <dbReference type="SAM" id="MobiDB-lite"/>
    </source>
</evidence>
<accession>X0RXK7</accession>
<protein>
    <recommendedName>
        <fullName evidence="3">Peptidase G2 IMC autoproteolytic cleavage domain-containing protein</fullName>
    </recommendedName>
</protein>
<feature type="region of interest" description="Disordered" evidence="1">
    <location>
        <begin position="14"/>
        <end position="48"/>
    </location>
</feature>
<organism evidence="2">
    <name type="scientific">marine sediment metagenome</name>
    <dbReference type="NCBI Taxonomy" id="412755"/>
    <lineage>
        <taxon>unclassified sequences</taxon>
        <taxon>metagenomes</taxon>
        <taxon>ecological metagenomes</taxon>
    </lineage>
</organism>
<feature type="non-terminal residue" evidence="2">
    <location>
        <position position="160"/>
    </location>
</feature>
<proteinExistence type="predicted"/>
<dbReference type="AlphaFoldDB" id="X0RXK7"/>
<sequence>MKATSFIGDGGSLTGVVDTESDPTVPGNIKDGIGWNEISDRPSGLDDGDQDTHLTEAQVDTFIGNNGYLTSYTETDPTVLASVKDGVSWGELSGIPADIADGDNVGVIAENDPKIGTNITNYVPKWDGIQLVKGTIYDNGNVGIGTPDPGEKLTVAGIME</sequence>
<feature type="compositionally biased region" description="Basic and acidic residues" evidence="1">
    <location>
        <begin position="38"/>
        <end position="48"/>
    </location>
</feature>